<dbReference type="CDD" id="cd02440">
    <property type="entry name" value="AdoMet_MTases"/>
    <property type="match status" value="1"/>
</dbReference>
<proteinExistence type="inferred from homology"/>
<dbReference type="InterPro" id="IPR013217">
    <property type="entry name" value="Methyltransf_12"/>
</dbReference>
<evidence type="ECO:0000256" key="3">
    <source>
        <dbReference type="ARBA" id="ARBA00022679"/>
    </source>
</evidence>
<accession>A0A061APX0</accession>
<organism evidence="6">
    <name type="scientific">Rhodotorula toruloides</name>
    <name type="common">Yeast</name>
    <name type="synonym">Rhodosporidium toruloides</name>
    <dbReference type="NCBI Taxonomy" id="5286"/>
    <lineage>
        <taxon>Eukaryota</taxon>
        <taxon>Fungi</taxon>
        <taxon>Dikarya</taxon>
        <taxon>Basidiomycota</taxon>
        <taxon>Pucciniomycotina</taxon>
        <taxon>Microbotryomycetes</taxon>
        <taxon>Sporidiobolales</taxon>
        <taxon>Sporidiobolaceae</taxon>
        <taxon>Rhodotorula</taxon>
    </lineage>
</organism>
<dbReference type="InterPro" id="IPR026113">
    <property type="entry name" value="METTL2/6/8-like"/>
</dbReference>
<comment type="similarity">
    <text evidence="1">Belongs to the methyltransferase superfamily. METL family.</text>
</comment>
<reference evidence="6" key="1">
    <citation type="journal article" date="2014" name="Genome Announc.">
        <title>Draft genome sequence of Rhodosporidium toruloides CECT1137, an oleaginous yeast of biotechnological interest.</title>
        <authorList>
            <person name="Morin N."/>
            <person name="Calcas X."/>
            <person name="Devillers H."/>
            <person name="Durrens P."/>
            <person name="Sherman D.J."/>
            <person name="Nicaud J.-M."/>
            <person name="Neuveglise C."/>
        </authorList>
    </citation>
    <scope>NUCLEOTIDE SEQUENCE</scope>
    <source>
        <strain evidence="6">CECT1137</strain>
    </source>
</reference>
<dbReference type="Gene3D" id="3.40.50.150">
    <property type="entry name" value="Vaccinia Virus protein VP39"/>
    <property type="match status" value="1"/>
</dbReference>
<feature type="region of interest" description="Disordered" evidence="4">
    <location>
        <begin position="1"/>
        <end position="46"/>
    </location>
</feature>
<evidence type="ECO:0000313" key="6">
    <source>
        <dbReference type="EMBL" id="CDR37401.1"/>
    </source>
</evidence>
<evidence type="ECO:0000256" key="1">
    <source>
        <dbReference type="ARBA" id="ARBA00009725"/>
    </source>
</evidence>
<evidence type="ECO:0000259" key="5">
    <source>
        <dbReference type="Pfam" id="PF08242"/>
    </source>
</evidence>
<dbReference type="EMBL" id="LK052937">
    <property type="protein sequence ID" value="CDR37401.1"/>
    <property type="molecule type" value="Genomic_DNA"/>
</dbReference>
<feature type="region of interest" description="Disordered" evidence="4">
    <location>
        <begin position="272"/>
        <end position="302"/>
    </location>
</feature>
<dbReference type="OrthoDB" id="417697at2759"/>
<dbReference type="GO" id="GO:0008173">
    <property type="term" value="F:RNA methyltransferase activity"/>
    <property type="evidence" value="ECO:0007669"/>
    <property type="project" value="UniProtKB-ARBA"/>
</dbReference>
<evidence type="ECO:0000256" key="2">
    <source>
        <dbReference type="ARBA" id="ARBA00022603"/>
    </source>
</evidence>
<feature type="compositionally biased region" description="Polar residues" evidence="4">
    <location>
        <begin position="272"/>
        <end position="281"/>
    </location>
</feature>
<dbReference type="Pfam" id="PF08242">
    <property type="entry name" value="Methyltransf_12"/>
    <property type="match status" value="1"/>
</dbReference>
<dbReference type="PANTHER" id="PTHR22809:SF5">
    <property type="entry name" value="TRNA N(3)-METHYLCYTIDINE METHYLTRANSFERASE METTL6"/>
    <property type="match status" value="1"/>
</dbReference>
<feature type="domain" description="Methyltransferase type 12" evidence="5">
    <location>
        <begin position="134"/>
        <end position="246"/>
    </location>
</feature>
<keyword evidence="3" id="KW-0808">Transferase</keyword>
<dbReference type="PANTHER" id="PTHR22809">
    <property type="entry name" value="METHYLTRANSFERASE-RELATED"/>
    <property type="match status" value="1"/>
</dbReference>
<feature type="compositionally biased region" description="Low complexity" evidence="4">
    <location>
        <begin position="16"/>
        <end position="38"/>
    </location>
</feature>
<dbReference type="SUPFAM" id="SSF53335">
    <property type="entry name" value="S-adenosyl-L-methionine-dependent methyltransferases"/>
    <property type="match status" value="1"/>
</dbReference>
<dbReference type="GO" id="GO:0032259">
    <property type="term" value="P:methylation"/>
    <property type="evidence" value="ECO:0007669"/>
    <property type="project" value="UniProtKB-KW"/>
</dbReference>
<dbReference type="InterPro" id="IPR029063">
    <property type="entry name" value="SAM-dependent_MTases_sf"/>
</dbReference>
<dbReference type="GO" id="GO:0008757">
    <property type="term" value="F:S-adenosylmethionine-dependent methyltransferase activity"/>
    <property type="evidence" value="ECO:0007669"/>
    <property type="project" value="UniProtKB-ARBA"/>
</dbReference>
<sequence>MAEGATETAQGFPERASASPSVPFSSPSTSSVESSSTTKKARKPRIVLEGTAQEILKRNNTAASRTFVEGLIQRAGTGRSNWNRFYTNHAAAGPFFKDRHWLDREWEELKELGGPADGAIDAYERPSGTKKTMLEVGCGTGATIYPLLERYPRARFVAFDFAKKAVELTKSHASYDPAHTHIFQHDLTKPLDDLYTKLDDVPPEFGPAVRQFDIVSCVFVLSALAPRCQAKAMETLLALVAPGGSLLFRDYALHDAAQLRFHSLPSASYASNPSLLSRQTEPSASPDQSAPPDPTFDDSNRPFYRRGDNTLTYFFTAAEIQSYVDEAARVLDIEIEGTCEVVEREMENRKEQWGCTRRFVHASWRRVR</sequence>
<dbReference type="AlphaFoldDB" id="A0A061APX0"/>
<protein>
    <submittedName>
        <fullName evidence="6">RHTO0S02e14400g1_1</fullName>
    </submittedName>
</protein>
<evidence type="ECO:0000256" key="4">
    <source>
        <dbReference type="SAM" id="MobiDB-lite"/>
    </source>
</evidence>
<keyword evidence="2" id="KW-0489">Methyltransferase</keyword>
<name>A0A061APX0_RHOTO</name>
<gene>
    <name evidence="6" type="ORF">RHTO0S_02e14400g</name>
</gene>